<evidence type="ECO:0000313" key="6">
    <source>
        <dbReference type="Proteomes" id="UP000663880"/>
    </source>
</evidence>
<evidence type="ECO:0000256" key="2">
    <source>
        <dbReference type="ARBA" id="ARBA00023239"/>
    </source>
</evidence>
<proteinExistence type="predicted"/>
<sequence length="222" mass="25506">MHCNRNLLERAMNTQREIYRKQIGRNLLKTRLRINAPSAVFITPARLPGYRLDFDNYSPNWRGAPATIAAIPKSEVWGALWLLNYSEMGALDEQEGLKDGLYEAIDVKVLNLNNHVITARSYKMTSDPPKVHPEVLPLQRRPSNTYIQVIALGAYQCGIPSYYIEFIYRFPTNGRTATDKLSQELGYPFNENIQISLKYFFVFLKNNNGPFITSFGTTRYLC</sequence>
<name>A0A821NW52_9NEOP</name>
<comment type="caution">
    <text evidence="5">The sequence shown here is derived from an EMBL/GenBank/DDBJ whole genome shotgun (WGS) entry which is preliminary data.</text>
</comment>
<dbReference type="SUPFAM" id="SSF110857">
    <property type="entry name" value="Gamma-glutamyl cyclotransferase-like"/>
    <property type="match status" value="1"/>
</dbReference>
<reference evidence="5" key="1">
    <citation type="submission" date="2021-02" db="EMBL/GenBank/DDBJ databases">
        <authorList>
            <person name="Steward A R."/>
        </authorList>
    </citation>
    <scope>NUCLEOTIDE SEQUENCE</scope>
</reference>
<dbReference type="InterPro" id="IPR013024">
    <property type="entry name" value="GGCT-like"/>
</dbReference>
<evidence type="ECO:0000256" key="4">
    <source>
        <dbReference type="PIRSR" id="PIRSR617939-2"/>
    </source>
</evidence>
<dbReference type="InterPro" id="IPR036568">
    <property type="entry name" value="GGCT-like_sf"/>
</dbReference>
<evidence type="ECO:0000313" key="5">
    <source>
        <dbReference type="EMBL" id="CAF4795264.1"/>
    </source>
</evidence>
<dbReference type="PANTHER" id="PTHR12935">
    <property type="entry name" value="GAMMA-GLUTAMYLCYCLOTRANSFERASE"/>
    <property type="match status" value="1"/>
</dbReference>
<dbReference type="Pfam" id="PF13772">
    <property type="entry name" value="AIG2_2"/>
    <property type="match status" value="1"/>
</dbReference>
<dbReference type="GO" id="GO:0003839">
    <property type="term" value="F:gamma-glutamylcyclotransferase activity"/>
    <property type="evidence" value="ECO:0007669"/>
    <property type="project" value="UniProtKB-EC"/>
</dbReference>
<feature type="binding site" evidence="4">
    <location>
        <position position="146"/>
    </location>
    <ligand>
        <name>substrate</name>
    </ligand>
</feature>
<feature type="active site" description="Proton acceptor" evidence="3">
    <location>
        <position position="95"/>
    </location>
</feature>
<dbReference type="InterPro" id="IPR017939">
    <property type="entry name" value="G-Glutamylcylcotransferase"/>
</dbReference>
<evidence type="ECO:0000256" key="3">
    <source>
        <dbReference type="PIRSR" id="PIRSR617939-1"/>
    </source>
</evidence>
<dbReference type="AlphaFoldDB" id="A0A821NW52"/>
<dbReference type="PANTHER" id="PTHR12935:SF0">
    <property type="entry name" value="GAMMA-GLUTAMYLCYCLOTRANSFERASE"/>
    <property type="match status" value="1"/>
</dbReference>
<organism evidence="5 6">
    <name type="scientific">Pieris macdunnoughi</name>
    <dbReference type="NCBI Taxonomy" id="345717"/>
    <lineage>
        <taxon>Eukaryota</taxon>
        <taxon>Metazoa</taxon>
        <taxon>Ecdysozoa</taxon>
        <taxon>Arthropoda</taxon>
        <taxon>Hexapoda</taxon>
        <taxon>Insecta</taxon>
        <taxon>Pterygota</taxon>
        <taxon>Neoptera</taxon>
        <taxon>Endopterygota</taxon>
        <taxon>Lepidoptera</taxon>
        <taxon>Glossata</taxon>
        <taxon>Ditrysia</taxon>
        <taxon>Papilionoidea</taxon>
        <taxon>Pieridae</taxon>
        <taxon>Pierinae</taxon>
        <taxon>Pieris</taxon>
    </lineage>
</organism>
<dbReference type="Proteomes" id="UP000663880">
    <property type="component" value="Unassembled WGS sequence"/>
</dbReference>
<keyword evidence="2" id="KW-0456">Lyase</keyword>
<evidence type="ECO:0000256" key="1">
    <source>
        <dbReference type="ARBA" id="ARBA00012346"/>
    </source>
</evidence>
<accession>A0A821NW52</accession>
<dbReference type="Gene3D" id="3.10.490.10">
    <property type="entry name" value="Gamma-glutamyl cyclotransferase-like"/>
    <property type="match status" value="1"/>
</dbReference>
<dbReference type="EMBL" id="CAJOBZ010000005">
    <property type="protein sequence ID" value="CAF4795264.1"/>
    <property type="molecule type" value="Genomic_DNA"/>
</dbReference>
<dbReference type="OrthoDB" id="2924818at2759"/>
<protein>
    <recommendedName>
        <fullName evidence="1">gamma-glutamylcyclotransferase</fullName>
        <ecNumber evidence="1">4.3.2.9</ecNumber>
    </recommendedName>
</protein>
<dbReference type="CDD" id="cd06661">
    <property type="entry name" value="GGCT_like"/>
    <property type="match status" value="1"/>
</dbReference>
<keyword evidence="6" id="KW-1185">Reference proteome</keyword>
<gene>
    <name evidence="5" type="ORF">PMACD_LOCUS3118</name>
</gene>
<dbReference type="EC" id="4.3.2.9" evidence="1"/>